<protein>
    <submittedName>
        <fullName evidence="4">Uncharacterized protein</fullName>
    </submittedName>
</protein>
<dbReference type="Proteomes" id="UP000006265">
    <property type="component" value="Unassembled WGS sequence"/>
</dbReference>
<sequence length="389" mass="41960">MKRARTPNRRGAEMTNHWQSLIPPDVRTAGAEYLPRSVLPTDYRDSAVERWRTALLILAGVLGLAAIAWFVLFAPGESGSKAQWFFGAVVLVAVLVSMWQTHVVLAQVRRETSEAVERLRKEVAAAEERTARELTLARQVHEAELSAQREVARSELTAQTEHARVERALLLAQQQRLAMVGVSRAVNTSTQALAALWNQAATVLDLPDPQARQQAMHPLFEQIAQQVNEFSVELANAHLLVEDERLHQALDDVNEAVLMALQIAEDVHSAVVDGREPDAAAVTSAQRLMHSKAARARELAWRLLRSGIEMPPANGQVDRVPRGAEAATDRDATAASDADGTSTGAEDTAADRATNGSGAPDGATATASGDAKRTPPVGPLPIIGKVPGR</sequence>
<dbReference type="AlphaFoldDB" id="K5BIR2"/>
<feature type="compositionally biased region" description="Basic and acidic residues" evidence="2">
    <location>
        <begin position="319"/>
        <end position="332"/>
    </location>
</feature>
<organism evidence="4 5">
    <name type="scientific">Mycolicibacterium hassiacum (strain DSM 44199 / CIP 105218 / JCM 12690 / 3849)</name>
    <name type="common">Mycobacterium hassiacum</name>
    <dbReference type="NCBI Taxonomy" id="1122247"/>
    <lineage>
        <taxon>Bacteria</taxon>
        <taxon>Bacillati</taxon>
        <taxon>Actinomycetota</taxon>
        <taxon>Actinomycetes</taxon>
        <taxon>Mycobacteriales</taxon>
        <taxon>Mycobacteriaceae</taxon>
        <taxon>Mycolicibacterium</taxon>
    </lineage>
</organism>
<feature type="transmembrane region" description="Helical" evidence="3">
    <location>
        <begin position="84"/>
        <end position="105"/>
    </location>
</feature>
<keyword evidence="1" id="KW-0175">Coiled coil</keyword>
<name>K5BIR2_MYCHD</name>
<feature type="coiled-coil region" evidence="1">
    <location>
        <begin position="109"/>
        <end position="136"/>
    </location>
</feature>
<dbReference type="eggNOG" id="ENOG5031C5H">
    <property type="taxonomic scope" value="Bacteria"/>
</dbReference>
<keyword evidence="3" id="KW-0472">Membrane</keyword>
<keyword evidence="5" id="KW-1185">Reference proteome</keyword>
<keyword evidence="3" id="KW-0812">Transmembrane</keyword>
<evidence type="ECO:0000313" key="5">
    <source>
        <dbReference type="Proteomes" id="UP000006265"/>
    </source>
</evidence>
<comment type="caution">
    <text evidence="4">The sequence shown here is derived from an EMBL/GenBank/DDBJ whole genome shotgun (WGS) entry which is preliminary data.</text>
</comment>
<dbReference type="EMBL" id="AMRA01000113">
    <property type="protein sequence ID" value="EKF21809.1"/>
    <property type="molecule type" value="Genomic_DNA"/>
</dbReference>
<gene>
    <name evidence="4" type="ORF">C731_4205</name>
</gene>
<accession>K5BIR2</accession>
<proteinExistence type="predicted"/>
<evidence type="ECO:0000313" key="4">
    <source>
        <dbReference type="EMBL" id="EKF21809.1"/>
    </source>
</evidence>
<feature type="region of interest" description="Disordered" evidence="2">
    <location>
        <begin position="310"/>
        <end position="389"/>
    </location>
</feature>
<evidence type="ECO:0000256" key="1">
    <source>
        <dbReference type="SAM" id="Coils"/>
    </source>
</evidence>
<feature type="transmembrane region" description="Helical" evidence="3">
    <location>
        <begin position="53"/>
        <end position="72"/>
    </location>
</feature>
<reference evidence="4 5" key="1">
    <citation type="journal article" date="2012" name="J. Bacteriol.">
        <title>Genome sequence of Mycobacterium hassiacum DSM 44199, a rare source of heat-stable mycobacterial proteins.</title>
        <authorList>
            <person name="Tiago I."/>
            <person name="Maranha A."/>
            <person name="Mendes V."/>
            <person name="Alarico S."/>
            <person name="Moynihan P.J."/>
            <person name="Clarke A.J."/>
            <person name="Macedo-Ribeiro S."/>
            <person name="Pereira P.J."/>
            <person name="Empadinhas N."/>
        </authorList>
    </citation>
    <scope>NUCLEOTIDE SEQUENCE [LARGE SCALE GENOMIC DNA]</scope>
    <source>
        <strain evidence="5">DSM 44199 / CIP 105218 / JCM 12690 / 3849</strain>
    </source>
</reference>
<evidence type="ECO:0000256" key="2">
    <source>
        <dbReference type="SAM" id="MobiDB-lite"/>
    </source>
</evidence>
<evidence type="ECO:0000256" key="3">
    <source>
        <dbReference type="SAM" id="Phobius"/>
    </source>
</evidence>
<feature type="compositionally biased region" description="Low complexity" evidence="2">
    <location>
        <begin position="333"/>
        <end position="345"/>
    </location>
</feature>
<dbReference type="PATRIC" id="fig|1122247.3.peg.4033"/>
<keyword evidence="3" id="KW-1133">Transmembrane helix</keyword>